<accession>A0A1Y5RAE0</accession>
<keyword evidence="3" id="KW-1185">Reference proteome</keyword>
<organism evidence="2 3">
    <name type="scientific">Roseovarius litorisediminis</name>
    <dbReference type="NCBI Taxonomy" id="1312363"/>
    <lineage>
        <taxon>Bacteria</taxon>
        <taxon>Pseudomonadati</taxon>
        <taxon>Pseudomonadota</taxon>
        <taxon>Alphaproteobacteria</taxon>
        <taxon>Rhodobacterales</taxon>
        <taxon>Roseobacteraceae</taxon>
        <taxon>Roseovarius</taxon>
    </lineage>
</organism>
<feature type="transmembrane region" description="Helical" evidence="1">
    <location>
        <begin position="21"/>
        <end position="38"/>
    </location>
</feature>
<proteinExistence type="predicted"/>
<evidence type="ECO:0000313" key="3">
    <source>
        <dbReference type="Proteomes" id="UP000193827"/>
    </source>
</evidence>
<keyword evidence="1" id="KW-1133">Transmembrane helix</keyword>
<reference evidence="2 3" key="1">
    <citation type="submission" date="2017-03" db="EMBL/GenBank/DDBJ databases">
        <authorList>
            <person name="Afonso C.L."/>
            <person name="Miller P.J."/>
            <person name="Scott M.A."/>
            <person name="Spackman E."/>
            <person name="Goraichik I."/>
            <person name="Dimitrov K.M."/>
            <person name="Suarez D.L."/>
            <person name="Swayne D.E."/>
        </authorList>
    </citation>
    <scope>NUCLEOTIDE SEQUENCE [LARGE SCALE GENOMIC DNA]</scope>
    <source>
        <strain evidence="2 3">CECT 8287</strain>
    </source>
</reference>
<name>A0A1Y5RAE0_9RHOB</name>
<dbReference type="Proteomes" id="UP000193827">
    <property type="component" value="Unassembled WGS sequence"/>
</dbReference>
<dbReference type="EMBL" id="FWFL01000001">
    <property type="protein sequence ID" value="SLN12788.1"/>
    <property type="molecule type" value="Genomic_DNA"/>
</dbReference>
<evidence type="ECO:0008006" key="4">
    <source>
        <dbReference type="Google" id="ProtNLM"/>
    </source>
</evidence>
<keyword evidence="1" id="KW-0472">Membrane</keyword>
<dbReference type="AlphaFoldDB" id="A0A1Y5RAE0"/>
<evidence type="ECO:0000256" key="1">
    <source>
        <dbReference type="SAM" id="Phobius"/>
    </source>
</evidence>
<sequence length="57" mass="6857">MNPRWLFRMAKWARQPPSEKRVIFVLGIVGLCLVLFAIERFVGWPDFLSLEPRARRW</sequence>
<evidence type="ECO:0000313" key="2">
    <source>
        <dbReference type="EMBL" id="SLN12788.1"/>
    </source>
</evidence>
<gene>
    <name evidence="2" type="ORF">PEL8287_00453</name>
</gene>
<keyword evidence="1" id="KW-0812">Transmembrane</keyword>
<protein>
    <recommendedName>
        <fullName evidence="4">ABC transporter permease</fullName>
    </recommendedName>
</protein>